<comment type="caution">
    <text evidence="2">The sequence shown here is derived from an EMBL/GenBank/DDBJ whole genome shotgun (WGS) entry which is preliminary data.</text>
</comment>
<name>A0ABN9CM04_9NEOB</name>
<evidence type="ECO:0000313" key="3">
    <source>
        <dbReference type="Proteomes" id="UP001162483"/>
    </source>
</evidence>
<evidence type="ECO:0000313" key="2">
    <source>
        <dbReference type="EMBL" id="CAI9561179.1"/>
    </source>
</evidence>
<dbReference type="EMBL" id="CATNWA010011126">
    <property type="protein sequence ID" value="CAI9561179.1"/>
    <property type="molecule type" value="Genomic_DNA"/>
</dbReference>
<organism evidence="2 3">
    <name type="scientific">Staurois parvus</name>
    <dbReference type="NCBI Taxonomy" id="386267"/>
    <lineage>
        <taxon>Eukaryota</taxon>
        <taxon>Metazoa</taxon>
        <taxon>Chordata</taxon>
        <taxon>Craniata</taxon>
        <taxon>Vertebrata</taxon>
        <taxon>Euteleostomi</taxon>
        <taxon>Amphibia</taxon>
        <taxon>Batrachia</taxon>
        <taxon>Anura</taxon>
        <taxon>Neobatrachia</taxon>
        <taxon>Ranoidea</taxon>
        <taxon>Ranidae</taxon>
        <taxon>Staurois</taxon>
    </lineage>
</organism>
<dbReference type="Proteomes" id="UP001162483">
    <property type="component" value="Unassembled WGS sequence"/>
</dbReference>
<protein>
    <submittedName>
        <fullName evidence="2">Uncharacterized protein</fullName>
    </submittedName>
</protein>
<evidence type="ECO:0000256" key="1">
    <source>
        <dbReference type="SAM" id="MobiDB-lite"/>
    </source>
</evidence>
<proteinExistence type="predicted"/>
<feature type="region of interest" description="Disordered" evidence="1">
    <location>
        <begin position="1"/>
        <end position="52"/>
    </location>
</feature>
<keyword evidence="3" id="KW-1185">Reference proteome</keyword>
<reference evidence="2" key="1">
    <citation type="submission" date="2023-05" db="EMBL/GenBank/DDBJ databases">
        <authorList>
            <person name="Stuckert A."/>
        </authorList>
    </citation>
    <scope>NUCLEOTIDE SEQUENCE</scope>
</reference>
<accession>A0ABN9CM04</accession>
<gene>
    <name evidence="2" type="ORF">SPARVUS_LOCUS5393824</name>
</gene>
<sequence>MTFFKFAAGYGPTSQGPEHGSQMPASAGGDDRGHCRGHIAGAKDRVSTAGTS</sequence>